<dbReference type="EMBL" id="PFSI01000018">
    <property type="protein sequence ID" value="PJC24782.1"/>
    <property type="molecule type" value="Genomic_DNA"/>
</dbReference>
<evidence type="ECO:0000256" key="9">
    <source>
        <dbReference type="ARBA" id="ARBA00030044"/>
    </source>
</evidence>
<name>A0A2M8EPX6_9BACT</name>
<gene>
    <name evidence="12" type="ORF">CO057_00935</name>
</gene>
<keyword evidence="6" id="KW-0479">Metal-binding</keyword>
<evidence type="ECO:0000256" key="4">
    <source>
        <dbReference type="ARBA" id="ARBA00020837"/>
    </source>
</evidence>
<keyword evidence="8" id="KW-0012">Acyltransferase</keyword>
<evidence type="ECO:0000256" key="6">
    <source>
        <dbReference type="ARBA" id="ARBA00022723"/>
    </source>
</evidence>
<evidence type="ECO:0000313" key="13">
    <source>
        <dbReference type="Proteomes" id="UP000230251"/>
    </source>
</evidence>
<evidence type="ECO:0000256" key="2">
    <source>
        <dbReference type="ARBA" id="ARBA00007342"/>
    </source>
</evidence>
<evidence type="ECO:0000256" key="10">
    <source>
        <dbReference type="ARBA" id="ARBA00030939"/>
    </source>
</evidence>
<evidence type="ECO:0000256" key="7">
    <source>
        <dbReference type="ARBA" id="ARBA00022833"/>
    </source>
</evidence>
<comment type="caution">
    <text evidence="12">The sequence shown here is derived from an EMBL/GenBank/DDBJ whole genome shotgun (WGS) entry which is preliminary data.</text>
</comment>
<dbReference type="EC" id="2.3.1.222" evidence="3"/>
<keyword evidence="5" id="KW-0808">Transferase</keyword>
<evidence type="ECO:0000256" key="11">
    <source>
        <dbReference type="ARBA" id="ARBA00033077"/>
    </source>
</evidence>
<keyword evidence="7" id="KW-0862">Zinc</keyword>
<sequence length="189" mass="20896">MRPIPIDVIPAHIYLSQEDQTKLFGSGYAMTIEGELTQGGQHNYEETVEIIGKLKRSLRVHVLGPNWERSFVELSETEALFLGLKAPLAMSGDLTEAAECTVVGPCGEINLKSGVIVPKPHLRCSPIQSRELGVSNGDRISVEILGTSKKVLEDVAVRVHPTFQLRVEINADYARELWIARTSHARLID</sequence>
<evidence type="ECO:0000256" key="1">
    <source>
        <dbReference type="ARBA" id="ARBA00001947"/>
    </source>
</evidence>
<comment type="similarity">
    <text evidence="2">Belongs to the PduL family.</text>
</comment>
<reference evidence="13" key="1">
    <citation type="submission" date="2017-09" db="EMBL/GenBank/DDBJ databases">
        <title>Depth-based differentiation of microbial function through sediment-hosted aquifers and enrichment of novel symbionts in the deep terrestrial subsurface.</title>
        <authorList>
            <person name="Probst A.J."/>
            <person name="Ladd B."/>
            <person name="Jarett J.K."/>
            <person name="Geller-Mcgrath D.E."/>
            <person name="Sieber C.M.K."/>
            <person name="Emerson J.B."/>
            <person name="Anantharaman K."/>
            <person name="Thomas B.C."/>
            <person name="Malmstrom R."/>
            <person name="Stieglmeier M."/>
            <person name="Klingl A."/>
            <person name="Woyke T."/>
            <person name="Ryan C.M."/>
            <person name="Banfield J.F."/>
        </authorList>
    </citation>
    <scope>NUCLEOTIDE SEQUENCE [LARGE SCALE GENOMIC DNA]</scope>
</reference>
<dbReference type="PANTHER" id="PTHR39453">
    <property type="entry name" value="PHOSPHATE PROPANOYLTRANSFERASE"/>
    <property type="match status" value="1"/>
</dbReference>
<evidence type="ECO:0000256" key="3">
    <source>
        <dbReference type="ARBA" id="ARBA00012206"/>
    </source>
</evidence>
<evidence type="ECO:0000313" key="12">
    <source>
        <dbReference type="EMBL" id="PJC24782.1"/>
    </source>
</evidence>
<organism evidence="12 13">
    <name type="scientific">Candidatus Uhrbacteria bacterium CG_4_9_14_0_2_um_filter_41_50</name>
    <dbReference type="NCBI Taxonomy" id="1975031"/>
    <lineage>
        <taxon>Bacteria</taxon>
        <taxon>Candidatus Uhriibacteriota</taxon>
    </lineage>
</organism>
<comment type="cofactor">
    <cofactor evidence="1">
        <name>Zn(2+)</name>
        <dbReference type="ChEBI" id="CHEBI:29105"/>
    </cofactor>
</comment>
<dbReference type="Pfam" id="PF06130">
    <property type="entry name" value="PTAC"/>
    <property type="match status" value="1"/>
</dbReference>
<accession>A0A2M8EPX6</accession>
<dbReference type="InterPro" id="IPR008300">
    <property type="entry name" value="PTAC"/>
</dbReference>
<protein>
    <recommendedName>
        <fullName evidence="4">Phosphate propanoyltransferase</fullName>
        <ecNumber evidence="3">2.3.1.222</ecNumber>
    </recommendedName>
    <alternativeName>
        <fullName evidence="10">Phosphate acyltransferase PduL</fullName>
    </alternativeName>
    <alternativeName>
        <fullName evidence="9">Phosphotransacylase PduL</fullName>
    </alternativeName>
    <alternativeName>
        <fullName evidence="11">Propanediol utilization protein PduL</fullName>
    </alternativeName>
</protein>
<proteinExistence type="inferred from homology"/>
<dbReference type="GO" id="GO:0016747">
    <property type="term" value="F:acyltransferase activity, transferring groups other than amino-acyl groups"/>
    <property type="evidence" value="ECO:0007669"/>
    <property type="project" value="InterPro"/>
</dbReference>
<dbReference type="GO" id="GO:0046872">
    <property type="term" value="F:metal ion binding"/>
    <property type="evidence" value="ECO:0007669"/>
    <property type="project" value="UniProtKB-KW"/>
</dbReference>
<dbReference type="AlphaFoldDB" id="A0A2M8EPX6"/>
<dbReference type="PANTHER" id="PTHR39453:SF1">
    <property type="entry name" value="PHOSPHATE PROPANOYLTRANSFERASE"/>
    <property type="match status" value="1"/>
</dbReference>
<evidence type="ECO:0000256" key="5">
    <source>
        <dbReference type="ARBA" id="ARBA00022679"/>
    </source>
</evidence>
<dbReference type="Proteomes" id="UP000230251">
    <property type="component" value="Unassembled WGS sequence"/>
</dbReference>
<evidence type="ECO:0000256" key="8">
    <source>
        <dbReference type="ARBA" id="ARBA00023315"/>
    </source>
</evidence>